<proteinExistence type="predicted"/>
<dbReference type="Proteomes" id="UP000289738">
    <property type="component" value="Chromosome B03"/>
</dbReference>
<comment type="caution">
    <text evidence="2">The sequence shown here is derived from an EMBL/GenBank/DDBJ whole genome shotgun (WGS) entry which is preliminary data.</text>
</comment>
<evidence type="ECO:0000313" key="3">
    <source>
        <dbReference type="Proteomes" id="UP000289738"/>
    </source>
</evidence>
<gene>
    <name evidence="2" type="ORF">Ahy_B03g065141</name>
</gene>
<dbReference type="EMBL" id="SDMP01000013">
    <property type="protein sequence ID" value="RYR20055.1"/>
    <property type="molecule type" value="Genomic_DNA"/>
</dbReference>
<dbReference type="AlphaFoldDB" id="A0A445A0Y1"/>
<sequence>MKHDFHVPNTHETATSFFIMKKRSFFFNIETVPSLQISLKITQTSLVFSVETVTGEESREDFEKKKKKRTKIATETDKVELLILIHLICIKEVWFSGMGNFIHLIKICMLVLVDVLSEVLTKFFCPYSKMKMTIVTKKEKPHYNMTNKGNSEGVQGNELGKKRYC</sequence>
<accession>A0A445A0Y1</accession>
<evidence type="ECO:0000256" key="1">
    <source>
        <dbReference type="SAM" id="MobiDB-lite"/>
    </source>
</evidence>
<keyword evidence="3" id="KW-1185">Reference proteome</keyword>
<feature type="region of interest" description="Disordered" evidence="1">
    <location>
        <begin position="146"/>
        <end position="165"/>
    </location>
</feature>
<evidence type="ECO:0000313" key="2">
    <source>
        <dbReference type="EMBL" id="RYR20055.1"/>
    </source>
</evidence>
<name>A0A445A0Y1_ARAHY</name>
<protein>
    <submittedName>
        <fullName evidence="2">Uncharacterized protein</fullName>
    </submittedName>
</protein>
<organism evidence="2 3">
    <name type="scientific">Arachis hypogaea</name>
    <name type="common">Peanut</name>
    <dbReference type="NCBI Taxonomy" id="3818"/>
    <lineage>
        <taxon>Eukaryota</taxon>
        <taxon>Viridiplantae</taxon>
        <taxon>Streptophyta</taxon>
        <taxon>Embryophyta</taxon>
        <taxon>Tracheophyta</taxon>
        <taxon>Spermatophyta</taxon>
        <taxon>Magnoliopsida</taxon>
        <taxon>eudicotyledons</taxon>
        <taxon>Gunneridae</taxon>
        <taxon>Pentapetalae</taxon>
        <taxon>rosids</taxon>
        <taxon>fabids</taxon>
        <taxon>Fabales</taxon>
        <taxon>Fabaceae</taxon>
        <taxon>Papilionoideae</taxon>
        <taxon>50 kb inversion clade</taxon>
        <taxon>dalbergioids sensu lato</taxon>
        <taxon>Dalbergieae</taxon>
        <taxon>Pterocarpus clade</taxon>
        <taxon>Arachis</taxon>
    </lineage>
</organism>
<reference evidence="2 3" key="1">
    <citation type="submission" date="2019-01" db="EMBL/GenBank/DDBJ databases">
        <title>Sequencing of cultivated peanut Arachis hypogaea provides insights into genome evolution and oil improvement.</title>
        <authorList>
            <person name="Chen X."/>
        </authorList>
    </citation>
    <scope>NUCLEOTIDE SEQUENCE [LARGE SCALE GENOMIC DNA]</scope>
    <source>
        <strain evidence="3">cv. Fuhuasheng</strain>
        <tissue evidence="2">Leaves</tissue>
    </source>
</reference>